<name>A0A6A3A0H2_HIBSY</name>
<comment type="caution">
    <text evidence="1">The sequence shown here is derived from an EMBL/GenBank/DDBJ whole genome shotgun (WGS) entry which is preliminary data.</text>
</comment>
<sequence length="73" mass="7908">MVAPLSTGQPKRLPVVMPLGAAMAACAQLLHVRYKEQSDGLVACCNAEVPRSIVVRPIRKLDHAWNGLFILEG</sequence>
<dbReference type="PANTHER" id="PTHR31934:SF6">
    <property type="entry name" value="ALPHA_BETA-HYDROLASES SUPERFAMILY PROTEIN"/>
    <property type="match status" value="1"/>
</dbReference>
<dbReference type="EMBL" id="VEPZ02001051">
    <property type="protein sequence ID" value="KAE8697513.1"/>
    <property type="molecule type" value="Genomic_DNA"/>
</dbReference>
<reference evidence="1" key="1">
    <citation type="submission" date="2019-09" db="EMBL/GenBank/DDBJ databases">
        <title>Draft genome information of white flower Hibiscus syriacus.</title>
        <authorList>
            <person name="Kim Y.-M."/>
        </authorList>
    </citation>
    <scope>NUCLEOTIDE SEQUENCE [LARGE SCALE GENOMIC DNA]</scope>
    <source>
        <strain evidence="1">YM2019G1</strain>
    </source>
</reference>
<evidence type="ECO:0000313" key="1">
    <source>
        <dbReference type="EMBL" id="KAE8697513.1"/>
    </source>
</evidence>
<dbReference type="AlphaFoldDB" id="A0A6A3A0H2"/>
<protein>
    <submittedName>
        <fullName evidence="1">Uncharacterized protein</fullName>
    </submittedName>
</protein>
<proteinExistence type="predicted"/>
<keyword evidence="2" id="KW-1185">Reference proteome</keyword>
<gene>
    <name evidence="1" type="ORF">F3Y22_tig00110621pilonHSYRG00391</name>
</gene>
<accession>A0A6A3A0H2</accession>
<dbReference type="PANTHER" id="PTHR31934">
    <property type="entry name" value="ALPHA/BETA-HYDROLASES SUPERFAMILY PROTEIN"/>
    <property type="match status" value="1"/>
</dbReference>
<organism evidence="1 2">
    <name type="scientific">Hibiscus syriacus</name>
    <name type="common">Rose of Sharon</name>
    <dbReference type="NCBI Taxonomy" id="106335"/>
    <lineage>
        <taxon>Eukaryota</taxon>
        <taxon>Viridiplantae</taxon>
        <taxon>Streptophyta</taxon>
        <taxon>Embryophyta</taxon>
        <taxon>Tracheophyta</taxon>
        <taxon>Spermatophyta</taxon>
        <taxon>Magnoliopsida</taxon>
        <taxon>eudicotyledons</taxon>
        <taxon>Gunneridae</taxon>
        <taxon>Pentapetalae</taxon>
        <taxon>rosids</taxon>
        <taxon>malvids</taxon>
        <taxon>Malvales</taxon>
        <taxon>Malvaceae</taxon>
        <taxon>Malvoideae</taxon>
        <taxon>Hibiscus</taxon>
    </lineage>
</organism>
<evidence type="ECO:0000313" key="2">
    <source>
        <dbReference type="Proteomes" id="UP000436088"/>
    </source>
</evidence>
<dbReference type="Proteomes" id="UP000436088">
    <property type="component" value="Unassembled WGS sequence"/>
</dbReference>